<dbReference type="OMA" id="CWSTIKG"/>
<dbReference type="EnsemblPlants" id="AUR62029088-RA">
    <property type="protein sequence ID" value="AUR62029088-RA:cds"/>
    <property type="gene ID" value="AUR62029088"/>
</dbReference>
<feature type="transmembrane region" description="Helical" evidence="2">
    <location>
        <begin position="192"/>
        <end position="220"/>
    </location>
</feature>
<feature type="region of interest" description="Disordered" evidence="1">
    <location>
        <begin position="714"/>
        <end position="744"/>
    </location>
</feature>
<feature type="compositionally biased region" description="Low complexity" evidence="1">
    <location>
        <begin position="130"/>
        <end position="142"/>
    </location>
</feature>
<organism evidence="3 4">
    <name type="scientific">Chenopodium quinoa</name>
    <name type="common">Quinoa</name>
    <dbReference type="NCBI Taxonomy" id="63459"/>
    <lineage>
        <taxon>Eukaryota</taxon>
        <taxon>Viridiplantae</taxon>
        <taxon>Streptophyta</taxon>
        <taxon>Embryophyta</taxon>
        <taxon>Tracheophyta</taxon>
        <taxon>Spermatophyta</taxon>
        <taxon>Magnoliopsida</taxon>
        <taxon>eudicotyledons</taxon>
        <taxon>Gunneridae</taxon>
        <taxon>Pentapetalae</taxon>
        <taxon>Caryophyllales</taxon>
        <taxon>Chenopodiaceae</taxon>
        <taxon>Chenopodioideae</taxon>
        <taxon>Atripliceae</taxon>
        <taxon>Chenopodium</taxon>
    </lineage>
</organism>
<feature type="region of interest" description="Disordered" evidence="1">
    <location>
        <begin position="466"/>
        <end position="498"/>
    </location>
</feature>
<reference evidence="3" key="1">
    <citation type="journal article" date="2017" name="Nature">
        <title>The genome of Chenopodium quinoa.</title>
        <authorList>
            <person name="Jarvis D.E."/>
            <person name="Ho Y.S."/>
            <person name="Lightfoot D.J."/>
            <person name="Schmoeckel S.M."/>
            <person name="Li B."/>
            <person name="Borm T.J.A."/>
            <person name="Ohyanagi H."/>
            <person name="Mineta K."/>
            <person name="Michell C.T."/>
            <person name="Saber N."/>
            <person name="Kharbatia N.M."/>
            <person name="Rupper R.R."/>
            <person name="Sharp A.R."/>
            <person name="Dally N."/>
            <person name="Boughton B.A."/>
            <person name="Woo Y.H."/>
            <person name="Gao G."/>
            <person name="Schijlen E.G.W.M."/>
            <person name="Guo X."/>
            <person name="Momin A.A."/>
            <person name="Negrao S."/>
            <person name="Al-Babili S."/>
            <person name="Gehring C."/>
            <person name="Roessner U."/>
            <person name="Jung C."/>
            <person name="Murphy K."/>
            <person name="Arold S.T."/>
            <person name="Gojobori T."/>
            <person name="van der Linden C.G."/>
            <person name="van Loo E.N."/>
            <person name="Jellen E.N."/>
            <person name="Maughan P.J."/>
            <person name="Tester M."/>
        </authorList>
    </citation>
    <scope>NUCLEOTIDE SEQUENCE [LARGE SCALE GENOMIC DNA]</scope>
    <source>
        <strain evidence="3">cv. PI 614886</strain>
    </source>
</reference>
<dbReference type="InterPro" id="IPR040229">
    <property type="entry name" value="At3g27390-like"/>
</dbReference>
<feature type="compositionally biased region" description="Basic and acidic residues" evidence="1">
    <location>
        <begin position="489"/>
        <end position="498"/>
    </location>
</feature>
<feature type="transmembrane region" description="Helical" evidence="2">
    <location>
        <begin position="340"/>
        <end position="360"/>
    </location>
</feature>
<dbReference type="GO" id="GO:0010228">
    <property type="term" value="P:vegetative to reproductive phase transition of meristem"/>
    <property type="evidence" value="ECO:0007669"/>
    <property type="project" value="EnsemblPlants"/>
</dbReference>
<accession>A0A803MGI6</accession>
<evidence type="ECO:0000313" key="3">
    <source>
        <dbReference type="EnsemblPlants" id="AUR62029088-RA:cds"/>
    </source>
</evidence>
<dbReference type="Proteomes" id="UP000596660">
    <property type="component" value="Unplaced"/>
</dbReference>
<feature type="transmembrane region" description="Helical" evidence="2">
    <location>
        <begin position="232"/>
        <end position="255"/>
    </location>
</feature>
<name>A0A803MGI6_CHEQI</name>
<evidence type="ECO:0000313" key="4">
    <source>
        <dbReference type="Proteomes" id="UP000596660"/>
    </source>
</evidence>
<feature type="transmembrane region" description="Helical" evidence="2">
    <location>
        <begin position="408"/>
        <end position="426"/>
    </location>
</feature>
<keyword evidence="2" id="KW-1133">Transmembrane helix</keyword>
<proteinExistence type="predicted"/>
<keyword evidence="2" id="KW-0812">Transmembrane</keyword>
<reference evidence="3" key="2">
    <citation type="submission" date="2021-03" db="UniProtKB">
        <authorList>
            <consortium name="EnsemblPlants"/>
        </authorList>
    </citation>
    <scope>IDENTIFICATION</scope>
</reference>
<feature type="compositionally biased region" description="Basic and acidic residues" evidence="1">
    <location>
        <begin position="714"/>
        <end position="733"/>
    </location>
</feature>
<keyword evidence="4" id="KW-1185">Reference proteome</keyword>
<protein>
    <submittedName>
        <fullName evidence="3">Uncharacterized protein</fullName>
    </submittedName>
</protein>
<evidence type="ECO:0000256" key="2">
    <source>
        <dbReference type="SAM" id="Phobius"/>
    </source>
</evidence>
<evidence type="ECO:0000256" key="1">
    <source>
        <dbReference type="SAM" id="MobiDB-lite"/>
    </source>
</evidence>
<dbReference type="PANTHER" id="PTHR31133">
    <property type="entry name" value="MEMBRANE PROTEIN"/>
    <property type="match status" value="1"/>
</dbReference>
<sequence length="744" mass="82847">MDRYSREKSIFSITTSRKNKSFKRRCQLLSATFCGGFNGRTGGGQFLTGKETTVLEYRKKFIELSAPLEDVPETIMMGHFINGLKDEIKADVIFMNPFNLEQAMEIAGRVEERNRVGGLKKTPGYYRSGKSIASGSGSSRSKAPVESGLSNTYGTPTQQASTFKGWPKAPTTELQASVNIPRSTTTLVISPIAAGIIGVGNSSVIIGLWPAHIIWTFYCVARTKKLGITLKILMLLSLPLPLVLWPIAGILGSFIGGFGFGFFSPILATFEAVGENVADKTYHCIVDGCWETIQGSCTVVRDFTDFCFHSYFSYMDELIMKRPADEKPLEIKLSRLPGCLLVSLVGLLIDVPSITVLALWKSPYMLFTGWKRLIEDFLGREGPFLETVCVPFGGLAIILWPLAVVGSVLAAFMSSFFLGFYAGIVVHQEKSLRMGIAFVVAAVSLFDEYANDLLYLEPGSRLPRPRYRNHVPPDSLHRRNSSYDNGSNVEKDGKEELSDSKLISQRSRTLKAAIQQYKPIKVLDWLFKSCEVNGRKLLHEGLINVRDIEECVVKGDCKKLGTALPAWCILKCLLASAKSDAPGLVISDEADLTITNWPRDKMFQWLIEPLLVMKEQIRILNLDDSEEACLCRAIMICKNETPEDWDNIGFPSEDNVRRAQLQSVIRRLQGIVGSMTRMPTFRRRFQNLVKVLYMEAAKTGALVNYIVSNSTEKKATQSEKLDQTSEETARGGSEHNVANMYRQA</sequence>
<dbReference type="Gramene" id="AUR62029088-RA">
    <property type="protein sequence ID" value="AUR62029088-RA:cds"/>
    <property type="gene ID" value="AUR62029088"/>
</dbReference>
<feature type="compositionally biased region" description="Polar residues" evidence="1">
    <location>
        <begin position="148"/>
        <end position="162"/>
    </location>
</feature>
<feature type="region of interest" description="Disordered" evidence="1">
    <location>
        <begin position="130"/>
        <end position="167"/>
    </location>
</feature>
<keyword evidence="2" id="KW-0472">Membrane</keyword>
<dbReference type="AlphaFoldDB" id="A0A803MGI6"/>
<dbReference type="PANTHER" id="PTHR31133:SF2">
    <property type="entry name" value="EXPRESSED PROTEIN"/>
    <property type="match status" value="1"/>
</dbReference>